<feature type="non-terminal residue" evidence="2">
    <location>
        <position position="403"/>
    </location>
</feature>
<evidence type="ECO:0000256" key="1">
    <source>
        <dbReference type="SAM" id="Phobius"/>
    </source>
</evidence>
<evidence type="ECO:0000313" key="2">
    <source>
        <dbReference type="EMBL" id="KAI7752399.1"/>
    </source>
</evidence>
<dbReference type="Gene3D" id="1.25.40.20">
    <property type="entry name" value="Ankyrin repeat-containing domain"/>
    <property type="match status" value="2"/>
</dbReference>
<keyword evidence="1" id="KW-0472">Membrane</keyword>
<keyword evidence="1" id="KW-0812">Transmembrane</keyword>
<sequence length="403" mass="45922">MAVDRVYQLQFIRPLYRAAVTGDLEAARSIIARQGDLVRYINENMETPLHAAVTSNSTWFVGYLVNMMNPEDLELRNKEGNTAFSLAAIAGNVGMAKIMVEKNPRLPTIPDHDDKMPLYLAAFHGKHDMVTYLYDQNRRMTGDGCWTNDRKDEILLKCIEADFFGVGLRMLNDHPELPQDNNLGDVLQTLAQKPEAFHCRSIQSSVKETVESYGIWCVFFFFINLLPGVLLFIRTSIQGKLMEKPKNTIDDILKGHSLCGTYPYHVVFVATRMNNSNFLAELIREYPDVILMNNDDGQSIFHISVSHRYHDIFNLIYEIGSMKHLIATMKDQQGSNILHLAGMNPEKNPYGDFLAAPYKLQRELLWYKKVCAVVPPPCRIVKNAAGKTPYEIFDENHKDLVSQ</sequence>
<reference evidence="2" key="1">
    <citation type="submission" date="2022-06" db="EMBL/GenBank/DDBJ databases">
        <title>Uncovering the hologenomic basis of an extraordinary plant invasion.</title>
        <authorList>
            <person name="Bieker V.C."/>
            <person name="Martin M.D."/>
            <person name="Gilbert T."/>
            <person name="Hodgins K."/>
            <person name="Battlay P."/>
            <person name="Petersen B."/>
            <person name="Wilson J."/>
        </authorList>
    </citation>
    <scope>NUCLEOTIDE SEQUENCE</scope>
    <source>
        <strain evidence="2">AA19_3_7</strain>
        <tissue evidence="2">Leaf</tissue>
    </source>
</reference>
<dbReference type="EMBL" id="JAMZMK010005697">
    <property type="protein sequence ID" value="KAI7752399.1"/>
    <property type="molecule type" value="Genomic_DNA"/>
</dbReference>
<accession>A0AAD5D2S0</accession>
<feature type="transmembrane region" description="Helical" evidence="1">
    <location>
        <begin position="213"/>
        <end position="233"/>
    </location>
</feature>
<comment type="caution">
    <text evidence="2">The sequence shown here is derived from an EMBL/GenBank/DDBJ whole genome shotgun (WGS) entry which is preliminary data.</text>
</comment>
<name>A0AAD5D2S0_AMBAR</name>
<dbReference type="Proteomes" id="UP001206925">
    <property type="component" value="Unassembled WGS sequence"/>
</dbReference>
<dbReference type="GO" id="GO:0016020">
    <property type="term" value="C:membrane"/>
    <property type="evidence" value="ECO:0007669"/>
    <property type="project" value="TreeGrafter"/>
</dbReference>
<dbReference type="AlphaFoldDB" id="A0AAD5D2S0"/>
<dbReference type="SUPFAM" id="SSF48403">
    <property type="entry name" value="Ankyrin repeat"/>
    <property type="match status" value="1"/>
</dbReference>
<dbReference type="InterPro" id="IPR036770">
    <property type="entry name" value="Ankyrin_rpt-contain_sf"/>
</dbReference>
<dbReference type="InterPro" id="IPR002110">
    <property type="entry name" value="Ankyrin_rpt"/>
</dbReference>
<protein>
    <submittedName>
        <fullName evidence="2">Uncharacterized protein</fullName>
    </submittedName>
</protein>
<organism evidence="2 3">
    <name type="scientific">Ambrosia artemisiifolia</name>
    <name type="common">Common ragweed</name>
    <dbReference type="NCBI Taxonomy" id="4212"/>
    <lineage>
        <taxon>Eukaryota</taxon>
        <taxon>Viridiplantae</taxon>
        <taxon>Streptophyta</taxon>
        <taxon>Embryophyta</taxon>
        <taxon>Tracheophyta</taxon>
        <taxon>Spermatophyta</taxon>
        <taxon>Magnoliopsida</taxon>
        <taxon>eudicotyledons</taxon>
        <taxon>Gunneridae</taxon>
        <taxon>Pentapetalae</taxon>
        <taxon>asterids</taxon>
        <taxon>campanulids</taxon>
        <taxon>Asterales</taxon>
        <taxon>Asteraceae</taxon>
        <taxon>Asteroideae</taxon>
        <taxon>Heliantheae alliance</taxon>
        <taxon>Heliantheae</taxon>
        <taxon>Ambrosia</taxon>
    </lineage>
</organism>
<gene>
    <name evidence="2" type="ORF">M8C21_011152</name>
</gene>
<proteinExistence type="predicted"/>
<dbReference type="PANTHER" id="PTHR24177:SF472">
    <property type="entry name" value="PGG DOMAIN-CONTAINING PROTEIN"/>
    <property type="match status" value="1"/>
</dbReference>
<dbReference type="Pfam" id="PF12796">
    <property type="entry name" value="Ank_2"/>
    <property type="match status" value="1"/>
</dbReference>
<keyword evidence="3" id="KW-1185">Reference proteome</keyword>
<evidence type="ECO:0000313" key="3">
    <source>
        <dbReference type="Proteomes" id="UP001206925"/>
    </source>
</evidence>
<dbReference type="SMART" id="SM00248">
    <property type="entry name" value="ANK"/>
    <property type="match status" value="5"/>
</dbReference>
<dbReference type="PANTHER" id="PTHR24177">
    <property type="entry name" value="CASKIN"/>
    <property type="match status" value="1"/>
</dbReference>
<keyword evidence="1" id="KW-1133">Transmembrane helix</keyword>